<dbReference type="PANTHER" id="PTHR46795">
    <property type="entry name" value="ABC TRANSPORTER PERMEASE-RELATED-RELATED"/>
    <property type="match status" value="1"/>
</dbReference>
<feature type="transmembrane region" description="Helical" evidence="6">
    <location>
        <begin position="580"/>
        <end position="602"/>
    </location>
</feature>
<organism evidence="8 9">
    <name type="scientific">Sporosarcina psychrophila</name>
    <name type="common">Bacillus psychrophilus</name>
    <dbReference type="NCBI Taxonomy" id="1476"/>
    <lineage>
        <taxon>Bacteria</taxon>
        <taxon>Bacillati</taxon>
        <taxon>Bacillota</taxon>
        <taxon>Bacilli</taxon>
        <taxon>Bacillales</taxon>
        <taxon>Caryophanaceae</taxon>
        <taxon>Sporosarcina</taxon>
    </lineage>
</organism>
<evidence type="ECO:0000256" key="5">
    <source>
        <dbReference type="ARBA" id="ARBA00023136"/>
    </source>
</evidence>
<comment type="similarity">
    <text evidence="6">Belongs to the ABC-4 integral membrane protein family.</text>
</comment>
<dbReference type="PANTHER" id="PTHR46795:SF1">
    <property type="entry name" value="ABC TRANSPORTER PERMEASE PROTEIN"/>
    <property type="match status" value="1"/>
</dbReference>
<keyword evidence="3 6" id="KW-0812">Transmembrane</keyword>
<dbReference type="Pfam" id="PF02687">
    <property type="entry name" value="FtsX"/>
    <property type="match status" value="1"/>
</dbReference>
<gene>
    <name evidence="8" type="ORF">ABIC55_000851</name>
</gene>
<keyword evidence="6" id="KW-0813">Transport</keyword>
<reference evidence="8 9" key="1">
    <citation type="submission" date="2024-06" db="EMBL/GenBank/DDBJ databases">
        <title>Sorghum-associated microbial communities from plants grown in Nebraska, USA.</title>
        <authorList>
            <person name="Schachtman D."/>
        </authorList>
    </citation>
    <scope>NUCLEOTIDE SEQUENCE [LARGE SCALE GENOMIC DNA]</scope>
    <source>
        <strain evidence="8 9">1288</strain>
    </source>
</reference>
<feature type="transmembrane region" description="Helical" evidence="6">
    <location>
        <begin position="200"/>
        <end position="218"/>
    </location>
</feature>
<evidence type="ECO:0000256" key="6">
    <source>
        <dbReference type="PIRNR" id="PIRNR018968"/>
    </source>
</evidence>
<feature type="transmembrane region" description="Helical" evidence="6">
    <location>
        <begin position="103"/>
        <end position="131"/>
    </location>
</feature>
<feature type="transmembrane region" description="Helical" evidence="6">
    <location>
        <begin position="520"/>
        <end position="542"/>
    </location>
</feature>
<evidence type="ECO:0000313" key="8">
    <source>
        <dbReference type="EMBL" id="MET3655767.1"/>
    </source>
</evidence>
<proteinExistence type="inferred from homology"/>
<evidence type="ECO:0000256" key="1">
    <source>
        <dbReference type="ARBA" id="ARBA00004651"/>
    </source>
</evidence>
<evidence type="ECO:0000256" key="2">
    <source>
        <dbReference type="ARBA" id="ARBA00022475"/>
    </source>
</evidence>
<accession>A0ABV2K3V9</accession>
<dbReference type="RefSeq" id="WP_340740572.1">
    <property type="nucleotide sequence ID" value="NZ_JBEPME010000001.1"/>
</dbReference>
<dbReference type="InterPro" id="IPR027022">
    <property type="entry name" value="ABC_permease_BceB-typ"/>
</dbReference>
<feature type="transmembrane region" description="Helical" evidence="6">
    <location>
        <begin position="281"/>
        <end position="302"/>
    </location>
</feature>
<dbReference type="EMBL" id="JBEPME010000001">
    <property type="protein sequence ID" value="MET3655767.1"/>
    <property type="molecule type" value="Genomic_DNA"/>
</dbReference>
<dbReference type="PIRSF" id="PIRSF018968">
    <property type="entry name" value="ABC_permease_BceB"/>
    <property type="match status" value="1"/>
</dbReference>
<name>A0ABV2K3V9_SPOPS</name>
<comment type="caution">
    <text evidence="8">The sequence shown here is derived from an EMBL/GenBank/DDBJ whole genome shotgun (WGS) entry which is preliminary data.</text>
</comment>
<sequence>MTFRQFAYRNVIRNRRVYTAFFMASVFSVMVFFLYSMLLFHPSIENRFVQEIAIMGMGIAEIILYIFTVFFLFYSMRAFLQARSKEFGILLHLGMAKRQLNRLIFIETMIIGTASIVAGTILGFMFSKFFFMIIREIVLLPALPLYLSWEPFALTIGAFMSLFIIISYVAPVFIRTGEVADLIQGDAGSRGAYGYSKARGYLGLLILALSYILAASTTNSVVTGLIFFLPPLATIGTFYFFTDSLPLLLHKLRNRKRLYWHHFWLLSISEGVVRLRENARMFFIVTIVSTVAFMSVGILASLTSFASQYHEMHPLGLVYKSESNNELERKHITQLVDELKAEQIDYSLVRFQVLEQTSTFTKNPVAILKLSNVNILAQSFGYQVIDMEKGEAVFLPPSASSYDQLKDRTVTTLLKESDVHVKIDGAYPYHLFSSYSIAMNAIVLNDADYELVLEKGLTQGDKSFSYYAFHVPDWQKTQEIGLSIDAKVSESFLAGGSDNLLYSFENPGLNYSVIRTTFSLLLFIGLLLAAVFFLAAGSFIYFRLYTSLESDRKQFDVLRRMGITDREFKKIVNRQLIPQFFFPWGVAFVHSSFAFLSLQVIWDALAEISIVKELVLVLVGFTLMQIFYFYLIRWRYLAHIKASA</sequence>
<feature type="transmembrane region" description="Helical" evidence="6">
    <location>
        <begin position="224"/>
        <end position="249"/>
    </location>
</feature>
<keyword evidence="4 6" id="KW-1133">Transmembrane helix</keyword>
<keyword evidence="9" id="KW-1185">Reference proteome</keyword>
<feature type="transmembrane region" description="Helical" evidence="6">
    <location>
        <begin position="52"/>
        <end position="74"/>
    </location>
</feature>
<comment type="subcellular location">
    <subcellularLocation>
        <location evidence="1 6">Cell membrane</location>
        <topology evidence="1 6">Multi-pass membrane protein</topology>
    </subcellularLocation>
</comment>
<feature type="transmembrane region" description="Helical" evidence="6">
    <location>
        <begin position="151"/>
        <end position="174"/>
    </location>
</feature>
<evidence type="ECO:0000256" key="4">
    <source>
        <dbReference type="ARBA" id="ARBA00022989"/>
    </source>
</evidence>
<dbReference type="Proteomes" id="UP001549104">
    <property type="component" value="Unassembled WGS sequence"/>
</dbReference>
<feature type="transmembrane region" description="Helical" evidence="6">
    <location>
        <begin position="20"/>
        <end position="40"/>
    </location>
</feature>
<dbReference type="InterPro" id="IPR003838">
    <property type="entry name" value="ABC3_permease_C"/>
</dbReference>
<feature type="domain" description="ABC3 transporter permease C-terminal" evidence="7">
    <location>
        <begin position="62"/>
        <end position="173"/>
    </location>
</feature>
<protein>
    <submittedName>
        <fullName evidence="8">ABC transport system permease protein</fullName>
    </submittedName>
</protein>
<dbReference type="InterPro" id="IPR052536">
    <property type="entry name" value="ABC-4_Integral_Memb_Prot"/>
</dbReference>
<keyword evidence="5 6" id="KW-0472">Membrane</keyword>
<evidence type="ECO:0000259" key="7">
    <source>
        <dbReference type="Pfam" id="PF02687"/>
    </source>
</evidence>
<feature type="transmembrane region" description="Helical" evidence="6">
    <location>
        <begin position="614"/>
        <end position="632"/>
    </location>
</feature>
<evidence type="ECO:0000256" key="3">
    <source>
        <dbReference type="ARBA" id="ARBA00022692"/>
    </source>
</evidence>
<keyword evidence="2 6" id="KW-1003">Cell membrane</keyword>
<evidence type="ECO:0000313" key="9">
    <source>
        <dbReference type="Proteomes" id="UP001549104"/>
    </source>
</evidence>